<dbReference type="EMBL" id="JBHRTR010000005">
    <property type="protein sequence ID" value="MFC3225883.1"/>
    <property type="molecule type" value="Genomic_DNA"/>
</dbReference>
<keyword evidence="6 9" id="KW-0464">Manganese</keyword>
<keyword evidence="7 9" id="KW-0414">Isoprene biosynthesis</keyword>
<dbReference type="Proteomes" id="UP001595528">
    <property type="component" value="Unassembled WGS sequence"/>
</dbReference>
<evidence type="ECO:0000259" key="12">
    <source>
        <dbReference type="Pfam" id="PF08436"/>
    </source>
</evidence>
<keyword evidence="9" id="KW-0460">Magnesium</keyword>
<evidence type="ECO:0000256" key="10">
    <source>
        <dbReference type="SAM" id="MobiDB-lite"/>
    </source>
</evidence>
<feature type="binding site" evidence="9">
    <location>
        <position position="176"/>
    </location>
    <ligand>
        <name>Mn(2+)</name>
        <dbReference type="ChEBI" id="CHEBI:29035"/>
    </ligand>
</feature>
<feature type="binding site" evidence="9">
    <location>
        <position position="245"/>
    </location>
    <ligand>
        <name>Mn(2+)</name>
        <dbReference type="ChEBI" id="CHEBI:29035"/>
    </ligand>
</feature>
<feature type="binding site" evidence="9">
    <location>
        <position position="37"/>
    </location>
    <ligand>
        <name>NADPH</name>
        <dbReference type="ChEBI" id="CHEBI:57783"/>
    </ligand>
</feature>
<feature type="compositionally biased region" description="Low complexity" evidence="10">
    <location>
        <begin position="422"/>
        <end position="435"/>
    </location>
</feature>
<evidence type="ECO:0000256" key="8">
    <source>
        <dbReference type="ARBA" id="ARBA00048543"/>
    </source>
</evidence>
<gene>
    <name evidence="9" type="primary">dxr</name>
    <name evidence="14" type="ORF">ACFOGJ_01485</name>
</gene>
<feature type="binding site" evidence="9">
    <location>
        <position position="236"/>
    </location>
    <ligand>
        <name>1-deoxy-D-xylulose 5-phosphate</name>
        <dbReference type="ChEBI" id="CHEBI:57792"/>
    </ligand>
</feature>
<dbReference type="InterPro" id="IPR013512">
    <property type="entry name" value="DXP_reductoisomerase_N"/>
</dbReference>
<comment type="caution">
    <text evidence="14">The sequence shown here is derived from an EMBL/GenBank/DDBJ whole genome shotgun (WGS) entry which is preliminary data.</text>
</comment>
<dbReference type="InterPro" id="IPR026877">
    <property type="entry name" value="DXPR_C"/>
</dbReference>
<keyword evidence="3 9" id="KW-0479">Metal-binding</keyword>
<reference evidence="15" key="1">
    <citation type="journal article" date="2019" name="Int. J. Syst. Evol. Microbiol.">
        <title>The Global Catalogue of Microorganisms (GCM) 10K type strain sequencing project: providing services to taxonomists for standard genome sequencing and annotation.</title>
        <authorList>
            <consortium name="The Broad Institute Genomics Platform"/>
            <consortium name="The Broad Institute Genome Sequencing Center for Infectious Disease"/>
            <person name="Wu L."/>
            <person name="Ma J."/>
        </authorList>
    </citation>
    <scope>NUCLEOTIDE SEQUENCE [LARGE SCALE GENOMIC DNA]</scope>
    <source>
        <strain evidence="15">KCTC 42964</strain>
    </source>
</reference>
<proteinExistence type="inferred from homology"/>
<evidence type="ECO:0000256" key="4">
    <source>
        <dbReference type="ARBA" id="ARBA00022857"/>
    </source>
</evidence>
<dbReference type="PANTHER" id="PTHR30525:SF0">
    <property type="entry name" value="1-DEOXY-D-XYLULOSE 5-PHOSPHATE REDUCTOISOMERASE, CHLOROPLASTIC"/>
    <property type="match status" value="1"/>
</dbReference>
<feature type="domain" description="DXP reductoisomerase C-terminal" evidence="13">
    <location>
        <begin position="285"/>
        <end position="401"/>
    </location>
</feature>
<accession>A0ABV7KU71</accession>
<feature type="domain" description="1-deoxy-D-xylulose 5-phosphate reductoisomerase N-terminal" evidence="11">
    <location>
        <begin position="31"/>
        <end position="156"/>
    </location>
</feature>
<dbReference type="SUPFAM" id="SSF51735">
    <property type="entry name" value="NAD(P)-binding Rossmann-fold domains"/>
    <property type="match status" value="1"/>
</dbReference>
<feature type="compositionally biased region" description="Low complexity" evidence="10">
    <location>
        <begin position="12"/>
        <end position="23"/>
    </location>
</feature>
<dbReference type="PANTHER" id="PTHR30525">
    <property type="entry name" value="1-DEOXY-D-XYLULOSE 5-PHOSPHATE REDUCTOISOMERASE"/>
    <property type="match status" value="1"/>
</dbReference>
<dbReference type="NCBIfam" id="TIGR00243">
    <property type="entry name" value="Dxr"/>
    <property type="match status" value="1"/>
</dbReference>
<comment type="pathway">
    <text evidence="1 9">Isoprenoid biosynthesis; isopentenyl diphosphate biosynthesis via DXP pathway; isopentenyl diphosphate from 1-deoxy-D-xylulose 5-phosphate: step 1/6.</text>
</comment>
<dbReference type="Gene3D" id="3.40.50.720">
    <property type="entry name" value="NAD(P)-binding Rossmann-like Domain"/>
    <property type="match status" value="1"/>
</dbReference>
<dbReference type="Pfam" id="PF02670">
    <property type="entry name" value="DXP_reductoisom"/>
    <property type="match status" value="1"/>
</dbReference>
<feature type="binding site" evidence="9">
    <location>
        <position position="38"/>
    </location>
    <ligand>
        <name>NADPH</name>
        <dbReference type="ChEBI" id="CHEBI:57783"/>
    </ligand>
</feature>
<feature type="binding site" evidence="9">
    <location>
        <position position="229"/>
    </location>
    <ligand>
        <name>NADPH</name>
        <dbReference type="ChEBI" id="CHEBI:57783"/>
    </ligand>
</feature>
<feature type="binding site" evidence="9">
    <location>
        <position position="175"/>
    </location>
    <ligand>
        <name>1-deoxy-D-xylulose 5-phosphate</name>
        <dbReference type="ChEBI" id="CHEBI:57792"/>
    </ligand>
</feature>
<feature type="binding site" evidence="9">
    <location>
        <position position="65"/>
    </location>
    <ligand>
        <name>NADPH</name>
        <dbReference type="ChEBI" id="CHEBI:57783"/>
    </ligand>
</feature>
<dbReference type="Pfam" id="PF13288">
    <property type="entry name" value="DXPR_C"/>
    <property type="match status" value="1"/>
</dbReference>
<feature type="binding site" evidence="9">
    <location>
        <position position="64"/>
    </location>
    <ligand>
        <name>NADPH</name>
        <dbReference type="ChEBI" id="CHEBI:57783"/>
    </ligand>
</feature>
<feature type="binding site" evidence="9">
    <location>
        <position position="174"/>
    </location>
    <ligand>
        <name>Mn(2+)</name>
        <dbReference type="ChEBI" id="CHEBI:29035"/>
    </ligand>
</feature>
<dbReference type="InterPro" id="IPR036291">
    <property type="entry name" value="NAD(P)-bd_dom_sf"/>
</dbReference>
<dbReference type="PIRSF" id="PIRSF006205">
    <property type="entry name" value="Dxp_reductismrs"/>
    <property type="match status" value="1"/>
</dbReference>
<feature type="binding site" evidence="9">
    <location>
        <position position="40"/>
    </location>
    <ligand>
        <name>NADPH</name>
        <dbReference type="ChEBI" id="CHEBI:57783"/>
    </ligand>
</feature>
<dbReference type="GO" id="GO:0030604">
    <property type="term" value="F:1-deoxy-D-xylulose-5-phosphate reductoisomerase activity"/>
    <property type="evidence" value="ECO:0007669"/>
    <property type="project" value="UniProtKB-EC"/>
</dbReference>
<feature type="binding site" evidence="9">
    <location>
        <position position="176"/>
    </location>
    <ligand>
        <name>1-deoxy-D-xylulose 5-phosphate</name>
        <dbReference type="ChEBI" id="CHEBI:57792"/>
    </ligand>
</feature>
<feature type="binding site" evidence="9">
    <location>
        <position position="242"/>
    </location>
    <ligand>
        <name>1-deoxy-D-xylulose 5-phosphate</name>
        <dbReference type="ChEBI" id="CHEBI:57792"/>
    </ligand>
</feature>
<evidence type="ECO:0000259" key="13">
    <source>
        <dbReference type="Pfam" id="PF13288"/>
    </source>
</evidence>
<feature type="binding site" evidence="9">
    <location>
        <position position="149"/>
    </location>
    <ligand>
        <name>1-deoxy-D-xylulose 5-phosphate</name>
        <dbReference type="ChEBI" id="CHEBI:57792"/>
    </ligand>
</feature>
<feature type="binding site" evidence="9">
    <location>
        <position position="245"/>
    </location>
    <ligand>
        <name>1-deoxy-D-xylulose 5-phosphate</name>
        <dbReference type="ChEBI" id="CHEBI:57792"/>
    </ligand>
</feature>
<dbReference type="SUPFAM" id="SSF55347">
    <property type="entry name" value="Glyceraldehyde-3-phosphate dehydrogenase-like, C-terminal domain"/>
    <property type="match status" value="1"/>
</dbReference>
<evidence type="ECO:0000256" key="1">
    <source>
        <dbReference type="ARBA" id="ARBA00005094"/>
    </source>
</evidence>
<dbReference type="SUPFAM" id="SSF69055">
    <property type="entry name" value="1-deoxy-D-xylulose-5-phosphate reductoisomerase, C-terminal domain"/>
    <property type="match status" value="1"/>
</dbReference>
<evidence type="ECO:0000256" key="5">
    <source>
        <dbReference type="ARBA" id="ARBA00023002"/>
    </source>
</evidence>
<dbReference type="NCBIfam" id="NF009114">
    <property type="entry name" value="PRK12464.1"/>
    <property type="match status" value="1"/>
</dbReference>
<sequence>MTESTMPGRGTPAPVRAARHPGGAARGTRRVTVLGSTGSVGDSTLDLIGRNRDAYRVVALTAFRNVEKLIAQALDLRPELAVIGDPDLHDRLAEGLRGSGVRSEAGASALIAAAAEPADLVVAGIVGAAGLAPTMEAVRNGRAVALANKECLVCAGPLMTALAAERGAALLPVDSEHNAIFQVFDHERPENVERIVLTASGGPFRRCSLAEMRDVTVEQAVNHPVWSMGDKISIDSATMMNKGLELIEAHCLFPVAQDRIEVLIHPQSIVHSMVAYRDGSVLAQLGTPDMRTPIAFALAWPERMAAPVAPLDLARIGSLTFEPADEARFPALRLAREAMAAGGTAPTILNAANEVAVAAFLARRIGFLDIAAIVEETLQRAETDAAGSLEEVWAVDRRARTLATQAMLVREDSRAGAGAGQPVPSSKPSAVASMS</sequence>
<feature type="binding site" evidence="9">
    <location>
        <position position="241"/>
    </location>
    <ligand>
        <name>1-deoxy-D-xylulose 5-phosphate</name>
        <dbReference type="ChEBI" id="CHEBI:57792"/>
    </ligand>
</feature>
<feature type="binding site" evidence="9">
    <location>
        <position position="150"/>
    </location>
    <ligand>
        <name>NADPH</name>
        <dbReference type="ChEBI" id="CHEBI:57783"/>
    </ligand>
</feature>
<feature type="region of interest" description="Disordered" evidence="10">
    <location>
        <begin position="1"/>
        <end position="26"/>
    </location>
</feature>
<evidence type="ECO:0000256" key="7">
    <source>
        <dbReference type="ARBA" id="ARBA00023229"/>
    </source>
</evidence>
<organism evidence="14 15">
    <name type="scientific">Marinibaculum pumilum</name>
    <dbReference type="NCBI Taxonomy" id="1766165"/>
    <lineage>
        <taxon>Bacteria</taxon>
        <taxon>Pseudomonadati</taxon>
        <taxon>Pseudomonadota</taxon>
        <taxon>Alphaproteobacteria</taxon>
        <taxon>Rhodospirillales</taxon>
        <taxon>Rhodospirillaceae</taxon>
        <taxon>Marinibaculum</taxon>
    </lineage>
</organism>
<protein>
    <recommendedName>
        <fullName evidence="9">1-deoxy-D-xylulose 5-phosphate reductoisomerase</fullName>
        <shortName evidence="9">DXP reductoisomerase</shortName>
        <ecNumber evidence="9">1.1.1.267</ecNumber>
    </recommendedName>
    <alternativeName>
        <fullName evidence="9">1-deoxyxylulose-5-phosphate reductoisomerase</fullName>
    </alternativeName>
    <alternativeName>
        <fullName evidence="9">2-C-methyl-D-erythritol 4-phosphate synthase</fullName>
    </alternativeName>
</protein>
<feature type="binding site" evidence="9">
    <location>
        <position position="39"/>
    </location>
    <ligand>
        <name>NADPH</name>
        <dbReference type="ChEBI" id="CHEBI:57783"/>
    </ligand>
</feature>
<dbReference type="Gene3D" id="1.10.1740.10">
    <property type="match status" value="1"/>
</dbReference>
<keyword evidence="5 9" id="KW-0560">Oxidoreductase</keyword>
<evidence type="ECO:0000313" key="14">
    <source>
        <dbReference type="EMBL" id="MFC3225883.1"/>
    </source>
</evidence>
<dbReference type="EC" id="1.1.1.267" evidence="9"/>
<dbReference type="Pfam" id="PF08436">
    <property type="entry name" value="DXP_redisom_C"/>
    <property type="match status" value="1"/>
</dbReference>
<comment type="caution">
    <text evidence="9">Lacks conserved residue(s) required for the propagation of feature annotation.</text>
</comment>
<name>A0ABV7KU71_9PROT</name>
<dbReference type="InterPro" id="IPR036169">
    <property type="entry name" value="DXPR_C_sf"/>
</dbReference>
<evidence type="ECO:0000256" key="3">
    <source>
        <dbReference type="ARBA" id="ARBA00022723"/>
    </source>
</evidence>
<feature type="region of interest" description="Disordered" evidence="10">
    <location>
        <begin position="411"/>
        <end position="435"/>
    </location>
</feature>
<keyword evidence="4 9" id="KW-0521">NADP</keyword>
<comment type="catalytic activity">
    <reaction evidence="8">
        <text>2-C-methyl-D-erythritol 4-phosphate + NADP(+) = 1-deoxy-D-xylulose 5-phosphate + NADPH + H(+)</text>
        <dbReference type="Rhea" id="RHEA:13717"/>
        <dbReference type="ChEBI" id="CHEBI:15378"/>
        <dbReference type="ChEBI" id="CHEBI:57783"/>
        <dbReference type="ChEBI" id="CHEBI:57792"/>
        <dbReference type="ChEBI" id="CHEBI:58262"/>
        <dbReference type="ChEBI" id="CHEBI:58349"/>
        <dbReference type="EC" id="1.1.1.267"/>
    </reaction>
    <physiologicalReaction direction="right-to-left" evidence="8">
        <dbReference type="Rhea" id="RHEA:13719"/>
    </physiologicalReaction>
</comment>
<feature type="domain" description="1-deoxy-D-xylulose 5-phosphate reductoisomerase C-terminal" evidence="12">
    <location>
        <begin position="170"/>
        <end position="253"/>
    </location>
</feature>
<feature type="binding site" evidence="9">
    <location>
        <position position="148"/>
    </location>
    <ligand>
        <name>NADPH</name>
        <dbReference type="ChEBI" id="CHEBI:57783"/>
    </ligand>
</feature>
<comment type="cofactor">
    <cofactor evidence="9">
        <name>Mg(2+)</name>
        <dbReference type="ChEBI" id="CHEBI:18420"/>
    </cofactor>
    <cofactor evidence="9">
        <name>Mn(2+)</name>
        <dbReference type="ChEBI" id="CHEBI:29035"/>
    </cofactor>
</comment>
<keyword evidence="15" id="KW-1185">Reference proteome</keyword>
<comment type="similarity">
    <text evidence="2 9">Belongs to the DXR family.</text>
</comment>
<evidence type="ECO:0000256" key="9">
    <source>
        <dbReference type="HAMAP-Rule" id="MF_00183"/>
    </source>
</evidence>
<comment type="function">
    <text evidence="9">Catalyzes the NADPH-dependent rearrangement and reduction of 1-deoxy-D-xylulose-5-phosphate (DXP) to 2-C-methyl-D-erythritol 4-phosphate (MEP).</text>
</comment>
<dbReference type="InterPro" id="IPR013644">
    <property type="entry name" value="DXP_reductoisomerase_C"/>
</dbReference>
<dbReference type="HAMAP" id="MF_00183">
    <property type="entry name" value="DXP_reductoisom"/>
    <property type="match status" value="1"/>
</dbReference>
<dbReference type="InterPro" id="IPR003821">
    <property type="entry name" value="DXP_reductoisomerase"/>
</dbReference>
<feature type="binding site" evidence="9">
    <location>
        <position position="200"/>
    </location>
    <ligand>
        <name>1-deoxy-D-xylulose 5-phosphate</name>
        <dbReference type="ChEBI" id="CHEBI:57792"/>
    </ligand>
</feature>
<evidence type="ECO:0000259" key="11">
    <source>
        <dbReference type="Pfam" id="PF02670"/>
    </source>
</evidence>
<evidence type="ECO:0000256" key="6">
    <source>
        <dbReference type="ARBA" id="ARBA00023211"/>
    </source>
</evidence>
<feature type="binding site" evidence="9">
    <location>
        <position position="223"/>
    </location>
    <ligand>
        <name>1-deoxy-D-xylulose 5-phosphate</name>
        <dbReference type="ChEBI" id="CHEBI:57792"/>
    </ligand>
</feature>
<evidence type="ECO:0000313" key="15">
    <source>
        <dbReference type="Proteomes" id="UP001595528"/>
    </source>
</evidence>
<evidence type="ECO:0000256" key="2">
    <source>
        <dbReference type="ARBA" id="ARBA00006825"/>
    </source>
</evidence>